<name>A0ABS5ZV12_9PROT</name>
<dbReference type="EMBL" id="JAAOMP010000029">
    <property type="protein sequence ID" value="MBU2759056.1"/>
    <property type="molecule type" value="Genomic_DNA"/>
</dbReference>
<dbReference type="Proteomes" id="UP000755654">
    <property type="component" value="Unassembled WGS sequence"/>
</dbReference>
<comment type="caution">
    <text evidence="2">The sequence shown here is derived from an EMBL/GenBank/DDBJ whole genome shotgun (WGS) entry which is preliminary data.</text>
</comment>
<evidence type="ECO:0000256" key="1">
    <source>
        <dbReference type="SAM" id="SignalP"/>
    </source>
</evidence>
<accession>A0ABS5ZV12</accession>
<feature type="signal peptide" evidence="1">
    <location>
        <begin position="1"/>
        <end position="20"/>
    </location>
</feature>
<reference evidence="2 3" key="1">
    <citation type="journal article" date="2021" name="ISME J.">
        <title>Genomic evolution of the class Acidithiobacillia: deep-branching Proteobacteria living in extreme acidic conditions.</title>
        <authorList>
            <person name="Moya-Beltran A."/>
            <person name="Beard S."/>
            <person name="Rojas-Villalobos C."/>
            <person name="Issotta F."/>
            <person name="Gallardo Y."/>
            <person name="Ulloa R."/>
            <person name="Giaveno A."/>
            <person name="Degli Esposti M."/>
            <person name="Johnson D.B."/>
            <person name="Quatrini R."/>
        </authorList>
    </citation>
    <scope>NUCLEOTIDE SEQUENCE [LARGE SCALE GENOMIC DNA]</scope>
    <source>
        <strain evidence="2 3">RW2</strain>
    </source>
</reference>
<dbReference type="RefSeq" id="WP_215882034.1">
    <property type="nucleotide sequence ID" value="NZ_JAAOMP010000029.1"/>
</dbReference>
<proteinExistence type="predicted"/>
<sequence length="141" mass="15648">MTFVFRTSSFFVVFVITLKAATFVVGNAETSNNAADRLNDQVERLIDESVRFRGDAREAADRVVDMAAALYVLGNRAIECVGTVCTDVQRGWQALRRAWHPSSKNYWVVNTASLLRTVHHIEVLPKKEAKHGSHTAVGQCG</sequence>
<keyword evidence="3" id="KW-1185">Reference proteome</keyword>
<evidence type="ECO:0000313" key="3">
    <source>
        <dbReference type="Proteomes" id="UP000755654"/>
    </source>
</evidence>
<keyword evidence="1" id="KW-0732">Signal</keyword>
<organism evidence="2 3">
    <name type="scientific">Acidithiobacillus sulfurivorans</name>
    <dbReference type="NCBI Taxonomy" id="1958756"/>
    <lineage>
        <taxon>Bacteria</taxon>
        <taxon>Pseudomonadati</taxon>
        <taxon>Pseudomonadota</taxon>
        <taxon>Acidithiobacillia</taxon>
        <taxon>Acidithiobacillales</taxon>
        <taxon>Acidithiobacillaceae</taxon>
        <taxon>Acidithiobacillus</taxon>
    </lineage>
</organism>
<evidence type="ECO:0000313" key="2">
    <source>
        <dbReference type="EMBL" id="MBU2759056.1"/>
    </source>
</evidence>
<feature type="chain" id="PRO_5045406833" description="Secreted protein" evidence="1">
    <location>
        <begin position="21"/>
        <end position="141"/>
    </location>
</feature>
<protein>
    <recommendedName>
        <fullName evidence="4">Secreted protein</fullName>
    </recommendedName>
</protein>
<evidence type="ECO:0008006" key="4">
    <source>
        <dbReference type="Google" id="ProtNLM"/>
    </source>
</evidence>
<gene>
    <name evidence="2" type="ORF">HAP95_02525</name>
</gene>